<dbReference type="InterPro" id="IPR050557">
    <property type="entry name" value="RTX_toxin/Mannuronan_C5-epim"/>
</dbReference>
<dbReference type="SUPFAM" id="SSF51294">
    <property type="entry name" value="Hedgehog/intein (Hint) domain"/>
    <property type="match status" value="1"/>
</dbReference>
<evidence type="ECO:0000256" key="1">
    <source>
        <dbReference type="ARBA" id="ARBA00004613"/>
    </source>
</evidence>
<keyword evidence="2" id="KW-0964">Secreted</keyword>
<feature type="compositionally biased region" description="Polar residues" evidence="3">
    <location>
        <begin position="9"/>
        <end position="23"/>
    </location>
</feature>
<comment type="subcellular location">
    <subcellularLocation>
        <location evidence="1">Secreted</location>
    </subcellularLocation>
</comment>
<protein>
    <submittedName>
        <fullName evidence="5">Type I secretion target GGXGXDXXX repeat protein</fullName>
    </submittedName>
</protein>
<reference evidence="5" key="1">
    <citation type="submission" date="2003-11" db="EMBL/GenBank/DDBJ databases">
        <authorList>
            <person name="Heidelberg J.F."/>
            <person name="Eisen J.A."/>
            <person name="Nelson W.C."/>
            <person name="DeLong E.F."/>
        </authorList>
    </citation>
    <scope>NUCLEOTIDE SEQUENCE</scope>
</reference>
<dbReference type="SUPFAM" id="SSF51120">
    <property type="entry name" value="beta-Roll"/>
    <property type="match status" value="12"/>
</dbReference>
<feature type="region of interest" description="Disordered" evidence="3">
    <location>
        <begin position="2003"/>
        <end position="2027"/>
    </location>
</feature>
<feature type="region of interest" description="Disordered" evidence="3">
    <location>
        <begin position="1526"/>
        <end position="1644"/>
    </location>
</feature>
<dbReference type="PANTHER" id="PTHR38340:SF1">
    <property type="entry name" value="S-LAYER PROTEIN"/>
    <property type="match status" value="1"/>
</dbReference>
<dbReference type="EMBL" id="AY458649">
    <property type="protein sequence ID" value="AAR38409.1"/>
    <property type="molecule type" value="Genomic_DNA"/>
</dbReference>
<feature type="compositionally biased region" description="Low complexity" evidence="3">
    <location>
        <begin position="1264"/>
        <end position="1274"/>
    </location>
</feature>
<feature type="region of interest" description="Disordered" evidence="3">
    <location>
        <begin position="1455"/>
        <end position="1491"/>
    </location>
</feature>
<accession>Q6SF13</accession>
<dbReference type="GO" id="GO:0005576">
    <property type="term" value="C:extracellular region"/>
    <property type="evidence" value="ECO:0007669"/>
    <property type="project" value="UniProtKB-SubCell"/>
</dbReference>
<proteinExistence type="predicted"/>
<feature type="compositionally biased region" description="Gly residues" evidence="3">
    <location>
        <begin position="1540"/>
        <end position="1550"/>
    </location>
</feature>
<dbReference type="GO" id="GO:0005509">
    <property type="term" value="F:calcium ion binding"/>
    <property type="evidence" value="ECO:0007669"/>
    <property type="project" value="InterPro"/>
</dbReference>
<evidence type="ECO:0000313" key="5">
    <source>
        <dbReference type="EMBL" id="AAR38409.1"/>
    </source>
</evidence>
<dbReference type="PRINTS" id="PR00313">
    <property type="entry name" value="CABNDNGRPT"/>
</dbReference>
<feature type="region of interest" description="Disordered" evidence="3">
    <location>
        <begin position="1"/>
        <end position="23"/>
    </location>
</feature>
<dbReference type="PROSITE" id="PS00330">
    <property type="entry name" value="HEMOLYSIN_CALCIUM"/>
    <property type="match status" value="27"/>
</dbReference>
<dbReference type="InterPro" id="IPR011049">
    <property type="entry name" value="Serralysin-like_metalloprot_C"/>
</dbReference>
<feature type="region of interest" description="Disordered" evidence="3">
    <location>
        <begin position="120"/>
        <end position="145"/>
    </location>
</feature>
<sequence length="2447" mass="248612">MSDIEQENTRSFANNSDAEQTRAQTQRIVNIGSQGNDNISGSSGNDTLIGGYGRDTIYGGAGNDKIQSYDDRDTVYGGAGADSIYDTALDLVFGGSGNDTVVGTAYDHADTVYGGSGNDSLSGGGGADQLSGGDGNDTLYGGSGNDNLGGGGGADKLTGGSGDDTLYGGSGNDSLTGNSGLNQLYGGDGNDTIEAYYGGNTVYGGSGADAVNDIALDVVYGGDGNDSVVGSAYNFADTVYGGSGDDNLDGGGVADKLSGGDGNDTLYGGTGNDSLTGNSGRNQIYGGDGNDTIEAYFGGNTVYGGSGADSIYNIAVDVVYGGDGNDTVVGATGGAWNDTVYGGAGNDSLGGGDGADRLYGGSGADTLDGGTGNDTLDGGSGDDQLYGGAGNDILVASVGDDTHYGGAGNDILGGGVGADTLDGGIGKDTLFGGTGDDTLSGGADDDALVGGSGVDTLDGGSGIDTMSGGLGDDVYIVDNASDVVTEAASGGTDEVRSSVTLTLETNVENLTLTGAANIAGTGNSLNNVITGNSGNNTLYGGSGNDTLYGGSGNDTLYGGSGNDRIDGGEGNDTIDGGSGDDIFDASSGADTIIGGRGDDTYCVDFLGPIEQVSIEDSKLVEGHSWTDVWVSPANQSNHEKETFSNAWSLQEYESGNYYLVNQSAGYGLEAADQRADGKVNFGEQNLVENSAAHDVVAKFTSPTGSIFTVREAGHNQIAVSMNGKVVTFGSLDPQFQRYEGSFKKYFELGGAPSSDHTINIDALFEIAEGSDTAAKQNLGLMVYEDSDEDSVEMIDVGLHYMGAKDAQSGLVMIWNKDSEPTLASQDEDGDDTSIDLGWHFDNPSDSSAVFIKDTGGSFVVHKSNFVNHQMSSGTKKFTDQLVIERTGSGGDTEIVLLKTSSLSSYAKDGVVDLDQLPNQISTTAAMRDQYTFVDTDVGSNISLEDSNGKFMVISRESGGVVTKYLLDLTHLDYLKQLDQANATVSSSHTGWEQDGNIDFAHLVKSLDNPSIANNVPVGNYLLELQSSEEFEFAFHSYNYATVTFSSGKIMHWCGEFADDRDSVQDGVIDLDELYNRPTGVSSKGSNVIWQVDGDGDGVGAGGVSKAETGQDVTVKVTVDQDGNGSVIKSTGHTDNVTSIEHFKAASGTDDAITLSGITERTTVKNLDNAVGTFSTATGSTVIAFGESGQPSLQDLLDGKNGGTAAGTFEITSGDESGEIGGIRFQEFETISFKVSATSTSTATGGSDKLVGSAGNNTLEGGSGDDSLYGGSGDDSLVGGSGDDLIYGGSGNDTIVGGSGDDTIVGGSGADTIDGGDGTDTYTTTGAIQVSVDGSGSGTVVKADGTTDSVSSVEAYTGSAGTGDTFSFSDTITDRGTIANLDDSATGTFTADGGGSTIAFGGSNQPTLSDLLNGTNGVTQVLAGAFEITGGDDTGEIGGIRFQAFETISFKVSATSTSTATGGSDKLVGSAGNNTLEGGSGDDSLYGGSGDDSLVGGTGDDLIYGGAGNDTLEGGCGEDSLVGGTGDDLVYGGSGDDTLEGGSGADTIGGGDGDDTIAGGADNDSLYGGNGDDSLVGGIGKDRLDGGNGNDTLDGGTGDDELYGGFGNDRLDGSTGNDSLNGGNGNDRLDGGTGNDTLEGGSGNDIYVVDTKNDVVTEKADEGGDDIVVAEVDYNLGDHVEHLVLTGTANLKGTGNSSGNGMAGNAGDNQLNGLGGDDSFAVSGGSDSIDGGGGHDVYTNSPDTGLPEIDAILKSSAHIKATIDSTGSGTVAKFGGNSAQIGTDTVSGIEEFIGSENNTNDEFSYDGAITDRLLVNGIDDNATGTFTPNGGGTPIAFGGSSGVTFSELLKGDKNGEVAGTFTITAGDKSGQIGDISFKEFETITFEVATIENDIVQGTSGNDTIDAAYDGDPDDDYVDTKGNDTAINDIIHAYAGNDLVNAGLGNDSVDGGLGNDTLSGQTGDDSLYGGQGNDSLVGDGGQDHLYGGDGNDLLIGGAGKDTLKGGDGNDTYVVDSSTDDKVTDSSGTDEIQSSVQYTLLDASGVENLTLTGTNDSWGTGNVKANVITGNDGNNMLKGLKGTDTLAGAKGDDSLEGGDGTDSLVGGAGNDLMSGGNGMDTFAEVAGDGSDTISDFKEADADGKGGDFIDLSAFYNKDTLAAVNKAGGTFSDARAMMQKDQEDGHLDGIIGGDNYSDQIGEVDLYLNSGVDAQGNAVAVKGDDLTYKNTAVVCFAKGTLLRTVTGDKPVEQVTSGDLVWTQDAGYQPVRWIGSRYLSAQDLEDHPKLMPVRIRAGALGCGLPKRDLVVSPQHRMLVQAQLSDSSAQETEILIGAKFLTQIEGIEVEPNGREVTYFHMLFDCHQVVEAEGALSESLFTGQEALKSLSPAARMEIAVLFPELFQPDLYHRPEPARPLTTGAEGREIAERHSNENTPLVVRDHRLPQPHRNRA</sequence>
<feature type="compositionally biased region" description="Low complexity" evidence="3">
    <location>
        <begin position="1481"/>
        <end position="1491"/>
    </location>
</feature>
<dbReference type="InterPro" id="IPR001343">
    <property type="entry name" value="Hemolysn_Ca-bd"/>
</dbReference>
<organism evidence="5">
    <name type="scientific">uncultured marine bacterium 582</name>
    <dbReference type="NCBI Taxonomy" id="257402"/>
    <lineage>
        <taxon>Bacteria</taxon>
        <taxon>environmental samples</taxon>
    </lineage>
</organism>
<dbReference type="InterPro" id="IPR028992">
    <property type="entry name" value="Hedgehog/Intein_dom"/>
</dbReference>
<feature type="region of interest" description="Disordered" evidence="3">
    <location>
        <begin position="1953"/>
        <end position="1981"/>
    </location>
</feature>
<name>Q6SF13_9BACT</name>
<feature type="region of interest" description="Disordered" evidence="3">
    <location>
        <begin position="2405"/>
        <end position="2447"/>
    </location>
</feature>
<dbReference type="InterPro" id="IPR018511">
    <property type="entry name" value="Hemolysin-typ_Ca-bd_CS"/>
</dbReference>
<reference evidence="5" key="2">
    <citation type="submission" date="2003-12" db="EMBL/GenBank/DDBJ databases">
        <title>Monterey Bay Coastal Ocean Microbial Observatory environmental clone sequencing.</title>
        <authorList>
            <person name="DeLong E.F."/>
        </authorList>
    </citation>
    <scope>NUCLEOTIDE SEQUENCE</scope>
</reference>
<dbReference type="Pfam" id="PF00353">
    <property type="entry name" value="HemolysinCabind"/>
    <property type="match status" value="26"/>
</dbReference>
<dbReference type="Gene3D" id="2.150.10.10">
    <property type="entry name" value="Serralysin-like metalloprotease, C-terminal"/>
    <property type="match status" value="13"/>
</dbReference>
<feature type="domain" description="Hedgehog/Intein (Hint)" evidence="4">
    <location>
        <begin position="2229"/>
        <end position="2375"/>
    </location>
</feature>
<feature type="compositionally biased region" description="Basic and acidic residues" evidence="3">
    <location>
        <begin position="2417"/>
        <end position="2427"/>
    </location>
</feature>
<dbReference type="PANTHER" id="PTHR38340">
    <property type="entry name" value="S-LAYER PROTEIN"/>
    <property type="match status" value="1"/>
</dbReference>
<dbReference type="Pfam" id="PF13403">
    <property type="entry name" value="Hint_2"/>
    <property type="match status" value="1"/>
</dbReference>
<evidence type="ECO:0000256" key="3">
    <source>
        <dbReference type="SAM" id="MobiDB-lite"/>
    </source>
</evidence>
<gene>
    <name evidence="5" type="ORF">MBMO_EBAC080-L028H02.73</name>
</gene>
<dbReference type="InterPro" id="IPR036844">
    <property type="entry name" value="Hint_dom_sf"/>
</dbReference>
<feature type="region of interest" description="Disordered" evidence="3">
    <location>
        <begin position="1238"/>
        <end position="1274"/>
    </location>
</feature>
<evidence type="ECO:0000259" key="4">
    <source>
        <dbReference type="Pfam" id="PF13403"/>
    </source>
</evidence>
<evidence type="ECO:0000256" key="2">
    <source>
        <dbReference type="ARBA" id="ARBA00022525"/>
    </source>
</evidence>